<keyword evidence="2" id="KW-1185">Reference proteome</keyword>
<dbReference type="AlphaFoldDB" id="A0A4Q0I2Y8"/>
<name>A0A4Q0I2Y8_9FIRM</name>
<dbReference type="EMBL" id="RLII01000025">
    <property type="protein sequence ID" value="RXE58097.1"/>
    <property type="molecule type" value="Genomic_DNA"/>
</dbReference>
<protein>
    <submittedName>
        <fullName evidence="1">Uncharacterized protein</fullName>
    </submittedName>
</protein>
<comment type="caution">
    <text evidence="1">The sequence shown here is derived from an EMBL/GenBank/DDBJ whole genome shotgun (WGS) entry which is preliminary data.</text>
</comment>
<proteinExistence type="predicted"/>
<reference evidence="2" key="1">
    <citation type="submission" date="2018-11" db="EMBL/GenBank/DDBJ databases">
        <title>Genome sequencing of a novel mesophilic and cellulolytic organism within the genus Hungateiclostridium.</title>
        <authorList>
            <person name="Rettenmaier R."/>
            <person name="Liebl W."/>
            <person name="Zverlov V."/>
        </authorList>
    </citation>
    <scope>NUCLEOTIDE SEQUENCE [LARGE SCALE GENOMIC DNA]</scope>
    <source>
        <strain evidence="2">N2K1</strain>
    </source>
</reference>
<dbReference type="Proteomes" id="UP000289166">
    <property type="component" value="Unassembled WGS sequence"/>
</dbReference>
<dbReference type="OrthoDB" id="394675at2"/>
<sequence length="279" mass="32929">MKIRHRIVFNRKTISIEFVNFLEEKKAKFSNDDSDLIVAYLFEEENWKNDLYQFLQKEGITSIIECIYSKAEIEKATWFSIRSKFRWEYPQPKDYFSYRHITYDSTSYCDSCGYGLKQKEEFRINKSPKWGKRNFLMLNWVHDELFINNKVRSIMDKGDIKGYKLHSVLNVKTNKPIDDINQIYIEEVLQPGLINKEQSIKEVLTCRKCGTVKYIYTGRGFTYKKDVFEGLNTDIVKSAEMFGDGLMCSSIIFISRNLYNLLTSNSLDKDLVFEPITIV</sequence>
<accession>A0A4Q0I2Y8</accession>
<organism evidence="1 2">
    <name type="scientific">Acetivibrio mesophilus</name>
    <dbReference type="NCBI Taxonomy" id="2487273"/>
    <lineage>
        <taxon>Bacteria</taxon>
        <taxon>Bacillati</taxon>
        <taxon>Bacillota</taxon>
        <taxon>Clostridia</taxon>
        <taxon>Eubacteriales</taxon>
        <taxon>Oscillospiraceae</taxon>
        <taxon>Acetivibrio</taxon>
    </lineage>
</organism>
<dbReference type="RefSeq" id="WP_027622887.1">
    <property type="nucleotide sequence ID" value="NZ_RLII01000025.1"/>
</dbReference>
<evidence type="ECO:0000313" key="2">
    <source>
        <dbReference type="Proteomes" id="UP000289166"/>
    </source>
</evidence>
<gene>
    <name evidence="1" type="ORF">EFD62_14265</name>
</gene>
<evidence type="ECO:0000313" key="1">
    <source>
        <dbReference type="EMBL" id="RXE58097.1"/>
    </source>
</evidence>